<sequence length="476" mass="52105">MPPLYNMIANLRKNAEYIKFLTLSANHVGLDFSALVDAIHSNGTLQKVYLHWKFLACLTVDQMELLMEACASLPQLEELSVSLPPNRTHLSSLVVDKCVSRCPHLGKLVLRGFDRRACIALATCLGHHPSLVDVQLLDGSSDDCVDGESTTSGVSAVAKALADQHNSTVLKHLVLSCAKLHDSDIVALADALTSNTILESLDLRSFKDDDASEEKTKTTYAPLLRVFQEKQNETLQVLQTDAPEQLQAALHMYTQLNASGASQLLRKFESATNQDWVDVIMTGILIQNKQEEPKKHDEDTLSVLFHTLSQDPSFLLSYYSRPHDQEEAYKSPAQETPLETEELPSDETPSSTNPSPSECESEEPSDETPSTNDPSAIPSTPPSECECESEVPSDETASTNDPSTTPSDCESEVLSSDGAPSETPPTPETTSTVWRWNCVEVQNKEEIGKGTTAASGAMEFNWVEHFEGGIREGTLL</sequence>
<dbReference type="InterPro" id="IPR051279">
    <property type="entry name" value="PP1-Reg/Actin-Interact_Protein"/>
</dbReference>
<dbReference type="Gene3D" id="3.80.10.10">
    <property type="entry name" value="Ribonuclease Inhibitor"/>
    <property type="match status" value="1"/>
</dbReference>
<evidence type="ECO:0000256" key="3">
    <source>
        <dbReference type="SAM" id="MobiDB-lite"/>
    </source>
</evidence>
<proteinExistence type="predicted"/>
<evidence type="ECO:0000313" key="5">
    <source>
        <dbReference type="Proteomes" id="UP001153069"/>
    </source>
</evidence>
<dbReference type="InterPro" id="IPR032675">
    <property type="entry name" value="LRR_dom_sf"/>
</dbReference>
<gene>
    <name evidence="4" type="ORF">SEMRO_2795_G337310.1</name>
</gene>
<name>A0A9N8HY95_9STRA</name>
<dbReference type="AlphaFoldDB" id="A0A9N8HY95"/>
<dbReference type="EMBL" id="CAICTM010002793">
    <property type="protein sequence ID" value="CAB9530231.1"/>
    <property type="molecule type" value="Genomic_DNA"/>
</dbReference>
<dbReference type="PANTHER" id="PTHR24112">
    <property type="entry name" value="LEUCINE-RICH REPEAT, ISOFORM F-RELATED"/>
    <property type="match status" value="1"/>
</dbReference>
<evidence type="ECO:0000256" key="1">
    <source>
        <dbReference type="ARBA" id="ARBA00022614"/>
    </source>
</evidence>
<comment type="caution">
    <text evidence="4">The sequence shown here is derived from an EMBL/GenBank/DDBJ whole genome shotgun (WGS) entry which is preliminary data.</text>
</comment>
<feature type="region of interest" description="Disordered" evidence="3">
    <location>
        <begin position="325"/>
        <end position="433"/>
    </location>
</feature>
<organism evidence="4 5">
    <name type="scientific">Seminavis robusta</name>
    <dbReference type="NCBI Taxonomy" id="568900"/>
    <lineage>
        <taxon>Eukaryota</taxon>
        <taxon>Sar</taxon>
        <taxon>Stramenopiles</taxon>
        <taxon>Ochrophyta</taxon>
        <taxon>Bacillariophyta</taxon>
        <taxon>Bacillariophyceae</taxon>
        <taxon>Bacillariophycidae</taxon>
        <taxon>Naviculales</taxon>
        <taxon>Naviculaceae</taxon>
        <taxon>Seminavis</taxon>
    </lineage>
</organism>
<feature type="compositionally biased region" description="Low complexity" evidence="3">
    <location>
        <begin position="346"/>
        <end position="358"/>
    </location>
</feature>
<keyword evidence="2" id="KW-0677">Repeat</keyword>
<evidence type="ECO:0000256" key="2">
    <source>
        <dbReference type="ARBA" id="ARBA00022737"/>
    </source>
</evidence>
<reference evidence="4" key="1">
    <citation type="submission" date="2020-06" db="EMBL/GenBank/DDBJ databases">
        <authorList>
            <consortium name="Plant Systems Biology data submission"/>
        </authorList>
    </citation>
    <scope>NUCLEOTIDE SEQUENCE</scope>
    <source>
        <strain evidence="4">D6</strain>
    </source>
</reference>
<evidence type="ECO:0000313" key="4">
    <source>
        <dbReference type="EMBL" id="CAB9530231.1"/>
    </source>
</evidence>
<protein>
    <submittedName>
        <fullName evidence="4">Uncharacterized protein</fullName>
    </submittedName>
</protein>
<keyword evidence="1" id="KW-0433">Leucine-rich repeat</keyword>
<accession>A0A9N8HY95</accession>
<keyword evidence="5" id="KW-1185">Reference proteome</keyword>
<dbReference type="Proteomes" id="UP001153069">
    <property type="component" value="Unassembled WGS sequence"/>
</dbReference>
<dbReference type="SUPFAM" id="SSF52047">
    <property type="entry name" value="RNI-like"/>
    <property type="match status" value="1"/>
</dbReference>
<feature type="compositionally biased region" description="Polar residues" evidence="3">
    <location>
        <begin position="395"/>
        <end position="408"/>
    </location>
</feature>
<dbReference type="PANTHER" id="PTHR24112:SF9">
    <property type="entry name" value="PROTEIN PHOSPHATASE 1 REGULATORY SUBUNIT 37"/>
    <property type="match status" value="1"/>
</dbReference>